<dbReference type="EMBL" id="VAWA01000010">
    <property type="protein sequence ID" value="TLP74442.1"/>
    <property type="molecule type" value="Genomic_DNA"/>
</dbReference>
<feature type="transmembrane region" description="Helical" evidence="1">
    <location>
        <begin position="135"/>
        <end position="161"/>
    </location>
</feature>
<keyword evidence="3" id="KW-1185">Reference proteome</keyword>
<keyword evidence="1" id="KW-0472">Membrane</keyword>
<reference evidence="2 3" key="1">
    <citation type="submission" date="2019-05" db="EMBL/GenBank/DDBJ databases">
        <title>Nesterenkonia sp. GY239, isolated from the Southern Atlantic Ocean.</title>
        <authorList>
            <person name="Zhang G."/>
        </authorList>
    </citation>
    <scope>NUCLEOTIDE SEQUENCE [LARGE SCALE GENOMIC DNA]</scope>
    <source>
        <strain evidence="2 3">GY239</strain>
    </source>
</reference>
<dbReference type="RefSeq" id="WP_138170492.1">
    <property type="nucleotide sequence ID" value="NZ_VAWA01000010.1"/>
</dbReference>
<accession>A0A5R9A6U5</accession>
<proteinExistence type="predicted"/>
<sequence>MTDGATDYGQYRKLLGLSLLCFLGAIVLGLIGMHAGIGALDEMYHADPQITHHGEGAGLAAAIVTVYGVILGAAAALAYGVVAIGLKMRRRWGVSLGTAGALVGFVLMIFAGGFLNGALFTVLGDLYGSDYTPASTFGVLLLTGLTVAALLGHCVISILWLREGGRSVQRS</sequence>
<feature type="transmembrane region" description="Helical" evidence="1">
    <location>
        <begin position="94"/>
        <end position="115"/>
    </location>
</feature>
<organism evidence="2 3">
    <name type="scientific">Nesterenkonia sphaerica</name>
    <dbReference type="NCBI Taxonomy" id="1804988"/>
    <lineage>
        <taxon>Bacteria</taxon>
        <taxon>Bacillati</taxon>
        <taxon>Actinomycetota</taxon>
        <taxon>Actinomycetes</taxon>
        <taxon>Micrococcales</taxon>
        <taxon>Micrococcaceae</taxon>
        <taxon>Nesterenkonia</taxon>
    </lineage>
</organism>
<keyword evidence="1" id="KW-1133">Transmembrane helix</keyword>
<feature type="transmembrane region" description="Helical" evidence="1">
    <location>
        <begin position="57"/>
        <end position="82"/>
    </location>
</feature>
<evidence type="ECO:0000313" key="3">
    <source>
        <dbReference type="Proteomes" id="UP000306544"/>
    </source>
</evidence>
<gene>
    <name evidence="2" type="ORF">FEF27_08800</name>
</gene>
<dbReference type="Proteomes" id="UP000306544">
    <property type="component" value="Unassembled WGS sequence"/>
</dbReference>
<dbReference type="AlphaFoldDB" id="A0A5R9A6U5"/>
<evidence type="ECO:0000313" key="2">
    <source>
        <dbReference type="EMBL" id="TLP74442.1"/>
    </source>
</evidence>
<evidence type="ECO:0000256" key="1">
    <source>
        <dbReference type="SAM" id="Phobius"/>
    </source>
</evidence>
<protein>
    <submittedName>
        <fullName evidence="2">Uncharacterized protein</fullName>
    </submittedName>
</protein>
<keyword evidence="1" id="KW-0812">Transmembrane</keyword>
<feature type="transmembrane region" description="Helical" evidence="1">
    <location>
        <begin position="14"/>
        <end position="37"/>
    </location>
</feature>
<name>A0A5R9A6U5_9MICC</name>
<comment type="caution">
    <text evidence="2">The sequence shown here is derived from an EMBL/GenBank/DDBJ whole genome shotgun (WGS) entry which is preliminary data.</text>
</comment>
<dbReference type="OrthoDB" id="4964588at2"/>